<keyword evidence="3" id="KW-1185">Reference proteome</keyword>
<sequence>MFQHSSSQSGAPARTRGIHRIAEHLHDNLLYVSDANLKREAMAWLETVDSLQSSDRLAHIERELADLRLKDGDEVGEYDMRRPTKAGRDDGESFFPDACQGCPHYGTRCPVFIDPDEREARKRLQDTLRERDAEPVEVQQRYERFAAANNCHQIRQFVNDGPDYSELATTGWELYRRINADVTSAVASADEAAQVVADQQASSGVAGAAVTDGGVDSTDEEGA</sequence>
<comment type="caution">
    <text evidence="2">The sequence shown here is derived from an EMBL/GenBank/DDBJ whole genome shotgun (WGS) entry which is preliminary data.</text>
</comment>
<protein>
    <submittedName>
        <fullName evidence="2">Uncharacterized protein</fullName>
    </submittedName>
</protein>
<name>A0A6B0GQ87_9EURY</name>
<reference evidence="2 3" key="1">
    <citation type="submission" date="2019-12" db="EMBL/GenBank/DDBJ databases">
        <title>Halocatena pleomorpha gen. nov. sp. nov., an extremely halophilic archaeon of family Halobacteriaceae isolated from saltpan soil.</title>
        <authorList>
            <person name="Pal Y."/>
            <person name="Verma A."/>
            <person name="Krishnamurthi S."/>
            <person name="Kumar P."/>
        </authorList>
    </citation>
    <scope>NUCLEOTIDE SEQUENCE [LARGE SCALE GENOMIC DNA]</scope>
    <source>
        <strain evidence="2 3">JCM 16495</strain>
    </source>
</reference>
<evidence type="ECO:0000256" key="1">
    <source>
        <dbReference type="SAM" id="MobiDB-lite"/>
    </source>
</evidence>
<dbReference type="EMBL" id="WSZK01000033">
    <property type="protein sequence ID" value="MWG36231.1"/>
    <property type="molecule type" value="Genomic_DNA"/>
</dbReference>
<evidence type="ECO:0000313" key="3">
    <source>
        <dbReference type="Proteomes" id="UP000451471"/>
    </source>
</evidence>
<dbReference type="RefSeq" id="WP_158205895.1">
    <property type="nucleotide sequence ID" value="NZ_WSZK01000033.1"/>
</dbReference>
<accession>A0A6B0GQ87</accession>
<dbReference type="AlphaFoldDB" id="A0A6B0GQ87"/>
<feature type="region of interest" description="Disordered" evidence="1">
    <location>
        <begin position="199"/>
        <end position="223"/>
    </location>
</feature>
<gene>
    <name evidence="2" type="ORF">GQS65_17375</name>
</gene>
<dbReference type="Proteomes" id="UP000451471">
    <property type="component" value="Unassembled WGS sequence"/>
</dbReference>
<feature type="compositionally biased region" description="Low complexity" evidence="1">
    <location>
        <begin position="199"/>
        <end position="216"/>
    </location>
</feature>
<organism evidence="2 3">
    <name type="scientific">Halomarina oriensis</name>
    <dbReference type="NCBI Taxonomy" id="671145"/>
    <lineage>
        <taxon>Archaea</taxon>
        <taxon>Methanobacteriati</taxon>
        <taxon>Methanobacteriota</taxon>
        <taxon>Stenosarchaea group</taxon>
        <taxon>Halobacteria</taxon>
        <taxon>Halobacteriales</taxon>
        <taxon>Natronomonadaceae</taxon>
        <taxon>Halomarina</taxon>
    </lineage>
</organism>
<proteinExistence type="predicted"/>
<dbReference type="OrthoDB" id="321365at2157"/>
<evidence type="ECO:0000313" key="2">
    <source>
        <dbReference type="EMBL" id="MWG36231.1"/>
    </source>
</evidence>